<evidence type="ECO:0000313" key="2">
    <source>
        <dbReference type="WBParaSite" id="MCU_007279-RA"/>
    </source>
</evidence>
<keyword evidence="1" id="KW-0812">Transmembrane</keyword>
<name>A0A5K3FCS7_MESCO</name>
<reference evidence="2" key="1">
    <citation type="submission" date="2019-11" db="UniProtKB">
        <authorList>
            <consortium name="WormBaseParasite"/>
        </authorList>
    </citation>
    <scope>IDENTIFICATION</scope>
</reference>
<feature type="transmembrane region" description="Helical" evidence="1">
    <location>
        <begin position="35"/>
        <end position="57"/>
    </location>
</feature>
<dbReference type="AlphaFoldDB" id="A0A5K3FCS7"/>
<sequence length="87" mass="9903">MKETGTTEQALFTNPIPEPLVKRHPSEFTALNTPIIMYCSAFASFSGLLPIFLECFWSVVRSHSHKSGAFHPSPPRWPRFPLYTVPR</sequence>
<protein>
    <submittedName>
        <fullName evidence="2">Uncharacterized protein</fullName>
    </submittedName>
</protein>
<proteinExistence type="predicted"/>
<keyword evidence="1" id="KW-0472">Membrane</keyword>
<organism evidence="2">
    <name type="scientific">Mesocestoides corti</name>
    <name type="common">Flatworm</name>
    <dbReference type="NCBI Taxonomy" id="53468"/>
    <lineage>
        <taxon>Eukaryota</taxon>
        <taxon>Metazoa</taxon>
        <taxon>Spiralia</taxon>
        <taxon>Lophotrochozoa</taxon>
        <taxon>Platyhelminthes</taxon>
        <taxon>Cestoda</taxon>
        <taxon>Eucestoda</taxon>
        <taxon>Cyclophyllidea</taxon>
        <taxon>Mesocestoididae</taxon>
        <taxon>Mesocestoides</taxon>
    </lineage>
</organism>
<accession>A0A5K3FCS7</accession>
<keyword evidence="1" id="KW-1133">Transmembrane helix</keyword>
<dbReference type="WBParaSite" id="MCU_007279-RA">
    <property type="protein sequence ID" value="MCU_007279-RA"/>
    <property type="gene ID" value="MCU_007279"/>
</dbReference>
<evidence type="ECO:0000256" key="1">
    <source>
        <dbReference type="SAM" id="Phobius"/>
    </source>
</evidence>